<dbReference type="EMBL" id="BAABAT010000011">
    <property type="protein sequence ID" value="GAA4251493.1"/>
    <property type="molecule type" value="Genomic_DNA"/>
</dbReference>
<proteinExistence type="predicted"/>
<comment type="caution">
    <text evidence="1">The sequence shown here is derived from an EMBL/GenBank/DDBJ whole genome shotgun (WGS) entry which is preliminary data.</text>
</comment>
<accession>A0ABP8DAW5</accession>
<reference evidence="2" key="1">
    <citation type="journal article" date="2019" name="Int. J. Syst. Evol. Microbiol.">
        <title>The Global Catalogue of Microorganisms (GCM) 10K type strain sequencing project: providing services to taxonomists for standard genome sequencing and annotation.</title>
        <authorList>
            <consortium name="The Broad Institute Genomics Platform"/>
            <consortium name="The Broad Institute Genome Sequencing Center for Infectious Disease"/>
            <person name="Wu L."/>
            <person name="Ma J."/>
        </authorList>
    </citation>
    <scope>NUCLEOTIDE SEQUENCE [LARGE SCALE GENOMIC DNA]</scope>
    <source>
        <strain evidence="2">JCM 17441</strain>
    </source>
</reference>
<evidence type="ECO:0000313" key="2">
    <source>
        <dbReference type="Proteomes" id="UP001500620"/>
    </source>
</evidence>
<dbReference type="Proteomes" id="UP001500620">
    <property type="component" value="Unassembled WGS sequence"/>
</dbReference>
<dbReference type="RefSeq" id="WP_345129023.1">
    <property type="nucleotide sequence ID" value="NZ_BAABAT010000011.1"/>
</dbReference>
<protein>
    <submittedName>
        <fullName evidence="1">Uncharacterized protein</fullName>
    </submittedName>
</protein>
<gene>
    <name evidence="1" type="ORF">GCM10022255_044350</name>
</gene>
<name>A0ABP8DAW5_9ACTN</name>
<evidence type="ECO:0000313" key="1">
    <source>
        <dbReference type="EMBL" id="GAA4251493.1"/>
    </source>
</evidence>
<organism evidence="1 2">
    <name type="scientific">Dactylosporangium darangshiense</name>
    <dbReference type="NCBI Taxonomy" id="579108"/>
    <lineage>
        <taxon>Bacteria</taxon>
        <taxon>Bacillati</taxon>
        <taxon>Actinomycetota</taxon>
        <taxon>Actinomycetes</taxon>
        <taxon>Micromonosporales</taxon>
        <taxon>Micromonosporaceae</taxon>
        <taxon>Dactylosporangium</taxon>
    </lineage>
</organism>
<sequence length="311" mass="34445">MNAEARNEESPLEMCVEALATARVRGLSAEAPIHALMATLGAQYGEHVGGDGMYRDFGTVECHYERLGPDEPWLGRFLVVRADRLVEKVRLDELHEELRRVGQSLVPLPVGRHGVPDTTLRSPVSGATVTAEGGLAVAIAAPVWPTPELRALPEAQWRAVCASLQDLLPLTRTERGEWLAARVPDSAEAAEWWVSLLHPLPALRFREPLRAAEWAGLEIWLLDRAADAAVWPREEWVWRWMWFVRSLTQRAAAVHAADLTRLSLAAMPMTVAQLHALSADWRSLSVPDLRRARTARALMSVATAYGARVMG</sequence>
<keyword evidence="2" id="KW-1185">Reference proteome</keyword>